<keyword evidence="2" id="KW-0812">Transmembrane</keyword>
<gene>
    <name evidence="3" type="ORF">K444DRAFT_615699</name>
</gene>
<dbReference type="RefSeq" id="XP_024734144.1">
    <property type="nucleotide sequence ID" value="XM_024880778.1"/>
</dbReference>
<reference evidence="3 4" key="1">
    <citation type="submission" date="2016-04" db="EMBL/GenBank/DDBJ databases">
        <title>A degradative enzymes factory behind the ericoid mycorrhizal symbiosis.</title>
        <authorList>
            <consortium name="DOE Joint Genome Institute"/>
            <person name="Martino E."/>
            <person name="Morin E."/>
            <person name="Grelet G."/>
            <person name="Kuo A."/>
            <person name="Kohler A."/>
            <person name="Daghino S."/>
            <person name="Barry K."/>
            <person name="Choi C."/>
            <person name="Cichocki N."/>
            <person name="Clum A."/>
            <person name="Copeland A."/>
            <person name="Hainaut M."/>
            <person name="Haridas S."/>
            <person name="Labutti K."/>
            <person name="Lindquist E."/>
            <person name="Lipzen A."/>
            <person name="Khouja H.-R."/>
            <person name="Murat C."/>
            <person name="Ohm R."/>
            <person name="Olson A."/>
            <person name="Spatafora J."/>
            <person name="Veneault-Fourrey C."/>
            <person name="Henrissat B."/>
            <person name="Grigoriev I."/>
            <person name="Martin F."/>
            <person name="Perotto S."/>
        </authorList>
    </citation>
    <scope>NUCLEOTIDE SEQUENCE [LARGE SCALE GENOMIC DNA]</scope>
    <source>
        <strain evidence="3 4">E</strain>
    </source>
</reference>
<keyword evidence="4" id="KW-1185">Reference proteome</keyword>
<proteinExistence type="predicted"/>
<feature type="compositionally biased region" description="Basic and acidic residues" evidence="1">
    <location>
        <begin position="1"/>
        <end position="13"/>
    </location>
</feature>
<keyword evidence="2" id="KW-0472">Membrane</keyword>
<evidence type="ECO:0000256" key="1">
    <source>
        <dbReference type="SAM" id="MobiDB-lite"/>
    </source>
</evidence>
<dbReference type="EMBL" id="KZ613847">
    <property type="protein sequence ID" value="PMD57240.1"/>
    <property type="molecule type" value="Genomic_DNA"/>
</dbReference>
<organism evidence="3 4">
    <name type="scientific">Hyaloscypha bicolor E</name>
    <dbReference type="NCBI Taxonomy" id="1095630"/>
    <lineage>
        <taxon>Eukaryota</taxon>
        <taxon>Fungi</taxon>
        <taxon>Dikarya</taxon>
        <taxon>Ascomycota</taxon>
        <taxon>Pezizomycotina</taxon>
        <taxon>Leotiomycetes</taxon>
        <taxon>Helotiales</taxon>
        <taxon>Hyaloscyphaceae</taxon>
        <taxon>Hyaloscypha</taxon>
        <taxon>Hyaloscypha bicolor</taxon>
    </lineage>
</organism>
<protein>
    <submittedName>
        <fullName evidence="3">Uncharacterized protein</fullName>
    </submittedName>
</protein>
<feature type="transmembrane region" description="Helical" evidence="2">
    <location>
        <begin position="126"/>
        <end position="147"/>
    </location>
</feature>
<name>A0A2J6T2J5_9HELO</name>
<keyword evidence="2" id="KW-1133">Transmembrane helix</keyword>
<dbReference type="InParanoid" id="A0A2J6T2J5"/>
<evidence type="ECO:0000313" key="3">
    <source>
        <dbReference type="EMBL" id="PMD57240.1"/>
    </source>
</evidence>
<dbReference type="GeneID" id="36588855"/>
<feature type="compositionally biased region" description="Basic and acidic residues" evidence="1">
    <location>
        <begin position="48"/>
        <end position="63"/>
    </location>
</feature>
<feature type="region of interest" description="Disordered" evidence="1">
    <location>
        <begin position="1"/>
        <end position="87"/>
    </location>
</feature>
<dbReference type="Proteomes" id="UP000235371">
    <property type="component" value="Unassembled WGS sequence"/>
</dbReference>
<dbReference type="AlphaFoldDB" id="A0A2J6T2J5"/>
<evidence type="ECO:0000313" key="4">
    <source>
        <dbReference type="Proteomes" id="UP000235371"/>
    </source>
</evidence>
<accession>A0A2J6T2J5</accession>
<sequence length="378" mass="41154">MSQYHEDRRSSEHRNRRYNGAPSEHNRSYGYGETEKPPPYYPTSEYRSPPDKSNRYDSTDKKHFPTKPYLPETYPSNHIREEDIDSSGQSGLTPFDSFIMAVTGVVVTGGFGGIGLQFLLATARAATMGLYAAGAGATVVGTGYVVVRGGRLVISQTRPGIIGTLRAYNRVTRDVRAATASANQTVVDTTTAAARIVQSGLTSQAQGIAHVSDQAINQMVNGLNQLSNLPVQLQNMLMAAIINRASDPTPSQETPVVGEEHTEEQIQLRMEELEEGMIELVLMPHDEDLGERVDVALPTNVGLPFGSTLEQDVSRRRPLGLSDIDNVDASDADISLAHASAHEQDHESLTDGVSFVTARQSFSTAEEGDFEIVQFETE</sequence>
<evidence type="ECO:0000256" key="2">
    <source>
        <dbReference type="SAM" id="Phobius"/>
    </source>
</evidence>
<feature type="transmembrane region" description="Helical" evidence="2">
    <location>
        <begin position="98"/>
        <end position="120"/>
    </location>
</feature>